<dbReference type="EMBL" id="JAHRIO010073083">
    <property type="protein sequence ID" value="MEQ2182792.1"/>
    <property type="molecule type" value="Genomic_DNA"/>
</dbReference>
<name>A0ABV0PH29_9TELE</name>
<accession>A0ABV0PH29</accession>
<protein>
    <submittedName>
        <fullName evidence="1">Uncharacterized protein</fullName>
    </submittedName>
</protein>
<dbReference type="Proteomes" id="UP001476798">
    <property type="component" value="Unassembled WGS sequence"/>
</dbReference>
<keyword evidence="2" id="KW-1185">Reference proteome</keyword>
<proteinExistence type="predicted"/>
<sequence length="160" mass="18370">MNPLCGRCNQVVYPTEKVNCLDKVYICPQARLCRASRYPTLVWARNDKHTTLHQTGRIYSLVSTLLISPRSFLRWGNFHSVSKRYSTLTPTEHVCFRVLNSYQVARIVSFSPANLKLGIIRREGSFRFTQNTLLISDEVVIASVLPTVTAEVSHWQCWHS</sequence>
<reference evidence="1 2" key="1">
    <citation type="submission" date="2021-06" db="EMBL/GenBank/DDBJ databases">
        <authorList>
            <person name="Palmer J.M."/>
        </authorList>
    </citation>
    <scope>NUCLEOTIDE SEQUENCE [LARGE SCALE GENOMIC DNA]</scope>
    <source>
        <strain evidence="1 2">GA_2019</strain>
        <tissue evidence="1">Muscle</tissue>
    </source>
</reference>
<evidence type="ECO:0000313" key="1">
    <source>
        <dbReference type="EMBL" id="MEQ2182792.1"/>
    </source>
</evidence>
<organism evidence="1 2">
    <name type="scientific">Goodea atripinnis</name>
    <dbReference type="NCBI Taxonomy" id="208336"/>
    <lineage>
        <taxon>Eukaryota</taxon>
        <taxon>Metazoa</taxon>
        <taxon>Chordata</taxon>
        <taxon>Craniata</taxon>
        <taxon>Vertebrata</taxon>
        <taxon>Euteleostomi</taxon>
        <taxon>Actinopterygii</taxon>
        <taxon>Neopterygii</taxon>
        <taxon>Teleostei</taxon>
        <taxon>Neoteleostei</taxon>
        <taxon>Acanthomorphata</taxon>
        <taxon>Ovalentaria</taxon>
        <taxon>Atherinomorphae</taxon>
        <taxon>Cyprinodontiformes</taxon>
        <taxon>Goodeidae</taxon>
        <taxon>Goodea</taxon>
    </lineage>
</organism>
<comment type="caution">
    <text evidence="1">The sequence shown here is derived from an EMBL/GenBank/DDBJ whole genome shotgun (WGS) entry which is preliminary data.</text>
</comment>
<gene>
    <name evidence="1" type="ORF">GOODEAATRI_025901</name>
</gene>
<evidence type="ECO:0000313" key="2">
    <source>
        <dbReference type="Proteomes" id="UP001476798"/>
    </source>
</evidence>